<keyword evidence="3" id="KW-0460">Magnesium</keyword>
<keyword evidence="3" id="KW-0479">Metal-binding</keyword>
<comment type="catalytic activity">
    <reaction evidence="3">
        <text>NADH + H2O = reduced beta-nicotinamide D-ribonucleotide + AMP + 2 H(+)</text>
        <dbReference type="Rhea" id="RHEA:48868"/>
        <dbReference type="ChEBI" id="CHEBI:15377"/>
        <dbReference type="ChEBI" id="CHEBI:15378"/>
        <dbReference type="ChEBI" id="CHEBI:57945"/>
        <dbReference type="ChEBI" id="CHEBI:90832"/>
        <dbReference type="ChEBI" id="CHEBI:456215"/>
        <dbReference type="EC" id="3.6.1.22"/>
    </reaction>
</comment>
<evidence type="ECO:0000256" key="3">
    <source>
        <dbReference type="RuleBase" id="RU368106"/>
    </source>
</evidence>
<gene>
    <name evidence="5" type="ORF">BRAA03T14053Z</name>
</gene>
<feature type="domain" description="Nudix hydrolase" evidence="4">
    <location>
        <begin position="94"/>
        <end position="260"/>
    </location>
</feature>
<dbReference type="InterPro" id="IPR003293">
    <property type="entry name" value="Nudix_hydrolase6-like"/>
</dbReference>
<dbReference type="EC" id="3.6.1.22" evidence="3"/>
<dbReference type="Pfam" id="PF18290">
    <property type="entry name" value="Nudix_hydro"/>
    <property type="match status" value="1"/>
</dbReference>
<dbReference type="PANTHER" id="PTHR13994">
    <property type="entry name" value="NUDIX HYDROLASE RELATED"/>
    <property type="match status" value="1"/>
</dbReference>
<dbReference type="GO" id="GO:0047631">
    <property type="term" value="F:ADP-ribose diphosphatase activity"/>
    <property type="evidence" value="ECO:0007669"/>
    <property type="project" value="UniProtKB-UniRule"/>
</dbReference>
<protein>
    <recommendedName>
        <fullName evidence="3">Nudix hydrolase</fullName>
        <shortName evidence="3">AtNUDT</shortName>
        <ecNumber evidence="3">3.6.1.13</ecNumber>
        <ecNumber evidence="3">3.6.1.22</ecNumber>
    </recommendedName>
    <alternativeName>
        <fullName evidence="3">ADP-ribose pyrophosphatase</fullName>
    </alternativeName>
    <alternativeName>
        <fullName evidence="3">NADH pyrophosphatase</fullName>
    </alternativeName>
</protein>
<reference evidence="5" key="1">
    <citation type="submission" date="2018-11" db="EMBL/GenBank/DDBJ databases">
        <authorList>
            <consortium name="Genoscope - CEA"/>
            <person name="William W."/>
        </authorList>
    </citation>
    <scope>NUCLEOTIDE SEQUENCE</scope>
</reference>
<dbReference type="InterPro" id="IPR000086">
    <property type="entry name" value="NUDIX_hydrolase_dom"/>
</dbReference>
<evidence type="ECO:0000256" key="2">
    <source>
        <dbReference type="ARBA" id="ARBA00022801"/>
    </source>
</evidence>
<dbReference type="GO" id="GO:0051287">
    <property type="term" value="F:NAD binding"/>
    <property type="evidence" value="ECO:0007669"/>
    <property type="project" value="UniProtKB-UniRule"/>
</dbReference>
<dbReference type="FunFam" id="3.40.630.30:FF:000016">
    <property type="entry name" value="nudix hydrolase 2"/>
    <property type="match status" value="1"/>
</dbReference>
<proteinExistence type="inferred from homology"/>
<dbReference type="PANTHER" id="PTHR13994:SF37">
    <property type="entry name" value="NUDIX HYDROLASE"/>
    <property type="match status" value="1"/>
</dbReference>
<dbReference type="GO" id="GO:0046872">
    <property type="term" value="F:metal ion binding"/>
    <property type="evidence" value="ECO:0007669"/>
    <property type="project" value="UniProtKB-UniRule"/>
</dbReference>
<comment type="catalytic activity">
    <reaction evidence="3">
        <text>ADP-D-ribose + H2O = D-ribose 5-phosphate + AMP + 2 H(+)</text>
        <dbReference type="Rhea" id="RHEA:10412"/>
        <dbReference type="ChEBI" id="CHEBI:15377"/>
        <dbReference type="ChEBI" id="CHEBI:15378"/>
        <dbReference type="ChEBI" id="CHEBI:57967"/>
        <dbReference type="ChEBI" id="CHEBI:78346"/>
        <dbReference type="ChEBI" id="CHEBI:456215"/>
        <dbReference type="EC" id="3.6.1.13"/>
    </reaction>
</comment>
<organism evidence="5">
    <name type="scientific">Brassica campestris</name>
    <name type="common">Field mustard</name>
    <dbReference type="NCBI Taxonomy" id="3711"/>
    <lineage>
        <taxon>Eukaryota</taxon>
        <taxon>Viridiplantae</taxon>
        <taxon>Streptophyta</taxon>
        <taxon>Embryophyta</taxon>
        <taxon>Tracheophyta</taxon>
        <taxon>Spermatophyta</taxon>
        <taxon>Magnoliopsida</taxon>
        <taxon>eudicotyledons</taxon>
        <taxon>Gunneridae</taxon>
        <taxon>Pentapetalae</taxon>
        <taxon>rosids</taxon>
        <taxon>malvids</taxon>
        <taxon>Brassicales</taxon>
        <taxon>Brassicaceae</taxon>
        <taxon>Brassiceae</taxon>
        <taxon>Brassica</taxon>
    </lineage>
</organism>
<comment type="function">
    <text evidence="3">Mediates the hydrolysis of some nucleoside diphosphate derivatives, possibly using both NADH and ADP-ribose as substrates.</text>
</comment>
<dbReference type="GO" id="GO:0035529">
    <property type="term" value="F:NADH pyrophosphatase activity"/>
    <property type="evidence" value="ECO:0007669"/>
    <property type="project" value="UniProtKB-UniRule"/>
</dbReference>
<evidence type="ECO:0000256" key="1">
    <source>
        <dbReference type="ARBA" id="ARBA00005582"/>
    </source>
</evidence>
<dbReference type="SUPFAM" id="SSF55811">
    <property type="entry name" value="Nudix"/>
    <property type="match status" value="1"/>
</dbReference>
<name>A0A3P6A108_BRACM</name>
<sequence length="311" mass="35410">MDILIGETDNYDGVTVTMNEPMDAEVFTHRLRASLSHWRQEGKKGIWIKLPLGFANLIESAVTEGFRYHHAEPEYLMLVSWISNTPDTIPANASHIVGVGALVLNKSTREVLVVQEKSGYFRDKNVWKLPTGVVHERLPYKRFHLGDLRESLLLVKSILLVILDKNRSIKGEDICDGVAREVEEETGIIADFVEVLSFRQSHKAFLKQKTDLFFLCVLTPRSYDITEQKSEILEAKWMPIKEYVDQPWNQKKEMFKIMAEICEKKCDEDYVGFSTVETVTGTGKKSFVYCNADHAKSLKATRDQASSSSSL</sequence>
<accession>A0A3P6A108</accession>
<dbReference type="Gene3D" id="3.90.79.10">
    <property type="entry name" value="Nucleoside Triphosphate Pyrophosphohydrolase"/>
    <property type="match status" value="1"/>
</dbReference>
<comment type="catalytic activity">
    <reaction evidence="3">
        <text>NAD(+) + H2O = beta-nicotinamide D-ribonucleotide + AMP + 2 H(+)</text>
        <dbReference type="Rhea" id="RHEA:11800"/>
        <dbReference type="ChEBI" id="CHEBI:14649"/>
        <dbReference type="ChEBI" id="CHEBI:15377"/>
        <dbReference type="ChEBI" id="CHEBI:15378"/>
        <dbReference type="ChEBI" id="CHEBI:57540"/>
        <dbReference type="ChEBI" id="CHEBI:456215"/>
        <dbReference type="EC" id="3.6.1.22"/>
    </reaction>
</comment>
<dbReference type="EC" id="3.6.1.13" evidence="3"/>
<dbReference type="PROSITE" id="PS51462">
    <property type="entry name" value="NUDIX"/>
    <property type="match status" value="1"/>
</dbReference>
<dbReference type="Gene3D" id="3.40.630.30">
    <property type="match status" value="1"/>
</dbReference>
<evidence type="ECO:0000259" key="4">
    <source>
        <dbReference type="PROSITE" id="PS51462"/>
    </source>
</evidence>
<comment type="cofactor">
    <cofactor evidence="3">
        <name>Mg(2+)</name>
        <dbReference type="ChEBI" id="CHEBI:18420"/>
    </cofactor>
</comment>
<dbReference type="Pfam" id="PF00293">
    <property type="entry name" value="NUDIX"/>
    <property type="match status" value="1"/>
</dbReference>
<dbReference type="InterPro" id="IPR040618">
    <property type="entry name" value="Pre-Nudix"/>
</dbReference>
<dbReference type="AlphaFoldDB" id="A0A3P6A108"/>
<dbReference type="CDD" id="cd04670">
    <property type="entry name" value="NUDIX_ASFGF2_Nudt6"/>
    <property type="match status" value="1"/>
</dbReference>
<comment type="similarity">
    <text evidence="1 3">Belongs to the Nudix hydrolase family.</text>
</comment>
<dbReference type="PRINTS" id="PR01356">
    <property type="entry name" value="GFGPROTEIN"/>
</dbReference>
<evidence type="ECO:0000313" key="5">
    <source>
        <dbReference type="EMBL" id="VDC82835.1"/>
    </source>
</evidence>
<dbReference type="InterPro" id="IPR015797">
    <property type="entry name" value="NUDIX_hydrolase-like_dom_sf"/>
</dbReference>
<keyword evidence="2 3" id="KW-0378">Hydrolase</keyword>
<dbReference type="EMBL" id="LR031572">
    <property type="protein sequence ID" value="VDC82835.1"/>
    <property type="molecule type" value="Genomic_DNA"/>
</dbReference>